<dbReference type="HOGENOM" id="CLU_030126_0_0_1"/>
<dbReference type="STRING" id="1284197.S8ABJ4"/>
<reference evidence="4" key="2">
    <citation type="submission" date="2013-04" db="EMBL/GenBank/DDBJ databases">
        <title>Genomic mechanisms accounting for the adaptation to parasitism in nematode-trapping fungi.</title>
        <authorList>
            <person name="Ahren D.G."/>
        </authorList>
    </citation>
    <scope>NUCLEOTIDE SEQUENCE [LARGE SCALE GENOMIC DNA]</scope>
    <source>
        <strain evidence="4">CBS 200.50</strain>
    </source>
</reference>
<evidence type="ECO:0000256" key="1">
    <source>
        <dbReference type="ARBA" id="ARBA00005375"/>
    </source>
</evidence>
<evidence type="ECO:0000256" key="2">
    <source>
        <dbReference type="SAM" id="Phobius"/>
    </source>
</evidence>
<dbReference type="AlphaFoldDB" id="S8ABJ4"/>
<dbReference type="Gene3D" id="3.40.50.1240">
    <property type="entry name" value="Phosphoglycerate mutase-like"/>
    <property type="match status" value="1"/>
</dbReference>
<protein>
    <submittedName>
        <fullName evidence="3">Uncharacterized protein</fullName>
    </submittedName>
</protein>
<gene>
    <name evidence="3" type="ORF">H072_5879</name>
</gene>
<dbReference type="InterPro" id="IPR029033">
    <property type="entry name" value="His_PPase_superfam"/>
</dbReference>
<keyword evidence="2" id="KW-1133">Transmembrane helix</keyword>
<keyword evidence="2" id="KW-0812">Transmembrane</keyword>
<dbReference type="InterPro" id="IPR000560">
    <property type="entry name" value="His_Pase_clade-2"/>
</dbReference>
<dbReference type="EMBL" id="AQGS01000423">
    <property type="protein sequence ID" value="EPS40315.1"/>
    <property type="molecule type" value="Genomic_DNA"/>
</dbReference>
<name>S8ABJ4_DACHA</name>
<dbReference type="Pfam" id="PF00328">
    <property type="entry name" value="His_Phos_2"/>
    <property type="match status" value="1"/>
</dbReference>
<dbReference type="GO" id="GO:0016791">
    <property type="term" value="F:phosphatase activity"/>
    <property type="evidence" value="ECO:0007669"/>
    <property type="project" value="TreeGrafter"/>
</dbReference>
<comment type="caution">
    <text evidence="3">The sequence shown here is derived from an EMBL/GenBank/DDBJ whole genome shotgun (WGS) entry which is preliminary data.</text>
</comment>
<proteinExistence type="inferred from homology"/>
<dbReference type="OrthoDB" id="10262962at2759"/>
<evidence type="ECO:0000313" key="3">
    <source>
        <dbReference type="EMBL" id="EPS40315.1"/>
    </source>
</evidence>
<dbReference type="SUPFAM" id="SSF53254">
    <property type="entry name" value="Phosphoglycerate mutase-like"/>
    <property type="match status" value="1"/>
</dbReference>
<reference evidence="3 4" key="1">
    <citation type="journal article" date="2013" name="PLoS Genet.">
        <title>Genomic mechanisms accounting for the adaptation to parasitism in nematode-trapping fungi.</title>
        <authorList>
            <person name="Meerupati T."/>
            <person name="Andersson K.M."/>
            <person name="Friman E."/>
            <person name="Kumar D."/>
            <person name="Tunlid A."/>
            <person name="Ahren D."/>
        </authorList>
    </citation>
    <scope>NUCLEOTIDE SEQUENCE [LARGE SCALE GENOMIC DNA]</scope>
    <source>
        <strain evidence="3 4">CBS 200.50</strain>
    </source>
</reference>
<feature type="transmembrane region" description="Helical" evidence="2">
    <location>
        <begin position="12"/>
        <end position="38"/>
    </location>
</feature>
<dbReference type="eggNOG" id="ENOG502QSSD">
    <property type="taxonomic scope" value="Eukaryota"/>
</dbReference>
<sequence length="516" mass="57163">MRHVVMMVLQVAYTVGAFAVIAAGLLSYTVVVLSSLLFPTSFASISATATVSSVPEVRVGAKWYSPTSSWINNLTLNLDNDGVGGFYFNGSAPPYNDDESISWCNMPHVHVSNYQVPSSAFELVYVEVIHRHHKRTPYQDNGFPIETSAWSCSDIGLFIYGASLGTVANSSAGVYWQVEENPVNPYHISGLKGTCQFPQITMGGLDDSRKHGDDLFGVYGSKLRFLPEHPDETVAFRVTNNIITSQVAGALIKGMFGPALLEEVPLSIQPALTDSLEPKYSCPPASQLYRSYSVGSLDPAWLFHLNESRSLFQALDIVSGVPESDFEFHKSFDHYFDNLSARQCHQQPLPCSVRDTSRCVTQKQADSVYRIGMYEYSYIHRDSPRSLDAALGSYGVFVAELVHNIRAKISGQSKIKYLHNIAHDGSISRLLSLLQVEKMIWPGMGAELVFEVYKRKDKDNHVVRVLWGGRVFESSHPALGKIDMIDIDIFTGYLEELVGKQVEKVVAFCTNDVNGS</sequence>
<evidence type="ECO:0000313" key="4">
    <source>
        <dbReference type="Proteomes" id="UP000015100"/>
    </source>
</evidence>
<comment type="similarity">
    <text evidence="1">Belongs to the histidine acid phosphatase family.</text>
</comment>
<dbReference type="InterPro" id="IPR050645">
    <property type="entry name" value="Histidine_acid_phosphatase"/>
</dbReference>
<accession>S8ABJ4</accession>
<dbReference type="Proteomes" id="UP000015100">
    <property type="component" value="Unassembled WGS sequence"/>
</dbReference>
<dbReference type="OMA" id="RHNIAHD"/>
<keyword evidence="2" id="KW-0472">Membrane</keyword>
<dbReference type="PANTHER" id="PTHR11567">
    <property type="entry name" value="ACID PHOSPHATASE-RELATED"/>
    <property type="match status" value="1"/>
</dbReference>
<keyword evidence="4" id="KW-1185">Reference proteome</keyword>
<organism evidence="3 4">
    <name type="scientific">Dactylellina haptotyla (strain CBS 200.50)</name>
    <name type="common">Nematode-trapping fungus</name>
    <name type="synonym">Monacrosporium haptotylum</name>
    <dbReference type="NCBI Taxonomy" id="1284197"/>
    <lineage>
        <taxon>Eukaryota</taxon>
        <taxon>Fungi</taxon>
        <taxon>Dikarya</taxon>
        <taxon>Ascomycota</taxon>
        <taxon>Pezizomycotina</taxon>
        <taxon>Orbiliomycetes</taxon>
        <taxon>Orbiliales</taxon>
        <taxon>Orbiliaceae</taxon>
        <taxon>Dactylellina</taxon>
    </lineage>
</organism>
<dbReference type="PANTHER" id="PTHR11567:SF195">
    <property type="entry name" value="ACID PHOSPHATASE, PUTATIVE (AFU_ORTHOLOGUE AFUA_3G14570)-RELATED"/>
    <property type="match status" value="1"/>
</dbReference>